<evidence type="ECO:0000313" key="2">
    <source>
        <dbReference type="Proteomes" id="UP000006462"/>
    </source>
</evidence>
<name>A0ABM9ZW28_9BACT</name>
<sequence length="90" mass="10691">MNVPSYPHFVHFSTIAKAYFPALDKIFQEQRSSFKKSFEEDSISKRLTPKTFEKPVTKNEHKKFVFNINRDAEKFTWEKFSDHSNFPATL</sequence>
<protein>
    <submittedName>
        <fullName evidence="1">Uncharacterized protein</fullName>
    </submittedName>
</protein>
<dbReference type="Proteomes" id="UP000006462">
    <property type="component" value="Unassembled WGS sequence"/>
</dbReference>
<comment type="caution">
    <text evidence="1">The sequence shown here is derived from an EMBL/GenBank/DDBJ whole genome shotgun (WGS) entry which is preliminary data.</text>
</comment>
<keyword evidence="2" id="KW-1185">Reference proteome</keyword>
<proteinExistence type="predicted"/>
<evidence type="ECO:0000313" key="1">
    <source>
        <dbReference type="EMBL" id="EFB91158.1"/>
    </source>
</evidence>
<gene>
    <name evidence="1" type="ORF">HMPREF7215_1626</name>
</gene>
<accession>A0ABM9ZW28</accession>
<reference evidence="1 2" key="1">
    <citation type="submission" date="2009-12" db="EMBL/GenBank/DDBJ databases">
        <authorList>
            <person name="Shrivastava S."/>
            <person name="Madupu R."/>
            <person name="Durkin A.S."/>
            <person name="Torralba M."/>
            <person name="Methe B."/>
            <person name="Sutton G.G."/>
            <person name="Strausberg R.L."/>
            <person name="Nelson K.E."/>
        </authorList>
    </citation>
    <scope>NUCLEOTIDE SEQUENCE [LARGE SCALE GENOMIC DNA]</scope>
    <source>
        <strain evidence="1 2">W5455</strain>
    </source>
</reference>
<organism evidence="1 2">
    <name type="scientific">Pyramidobacter piscolens W5455</name>
    <dbReference type="NCBI Taxonomy" id="352165"/>
    <lineage>
        <taxon>Bacteria</taxon>
        <taxon>Thermotogati</taxon>
        <taxon>Synergistota</taxon>
        <taxon>Synergistia</taxon>
        <taxon>Synergistales</taxon>
        <taxon>Dethiosulfovibrionaceae</taxon>
        <taxon>Pyramidobacter</taxon>
    </lineage>
</organism>
<dbReference type="EMBL" id="ADFP01000049">
    <property type="protein sequence ID" value="EFB91158.1"/>
    <property type="molecule type" value="Genomic_DNA"/>
</dbReference>